<organism evidence="2 3">
    <name type="scientific">Dryococelus australis</name>
    <dbReference type="NCBI Taxonomy" id="614101"/>
    <lineage>
        <taxon>Eukaryota</taxon>
        <taxon>Metazoa</taxon>
        <taxon>Ecdysozoa</taxon>
        <taxon>Arthropoda</taxon>
        <taxon>Hexapoda</taxon>
        <taxon>Insecta</taxon>
        <taxon>Pterygota</taxon>
        <taxon>Neoptera</taxon>
        <taxon>Polyneoptera</taxon>
        <taxon>Phasmatodea</taxon>
        <taxon>Verophasmatodea</taxon>
        <taxon>Anareolatae</taxon>
        <taxon>Phasmatidae</taxon>
        <taxon>Eurycanthinae</taxon>
        <taxon>Dryococelus</taxon>
    </lineage>
</organism>
<evidence type="ECO:0000313" key="3">
    <source>
        <dbReference type="Proteomes" id="UP001159363"/>
    </source>
</evidence>
<feature type="compositionally biased region" description="Basic and acidic residues" evidence="1">
    <location>
        <begin position="194"/>
        <end position="204"/>
    </location>
</feature>
<protein>
    <submittedName>
        <fullName evidence="2">Uncharacterized protein</fullName>
    </submittedName>
</protein>
<dbReference type="Proteomes" id="UP001159363">
    <property type="component" value="Chromosome 15"/>
</dbReference>
<sequence length="458" mass="51368">MEMVLWKVEMMFGDEFAFKAVAAMGAATRLHPTEMRRRLHASKLSTIRCITIYIRLPPVCCRCPHLLTLEYTVYFSYVVLEDGWHAVPVDMISAIVAYGRLCSLVVLDTETELAFPYCIYRCRTTHEDIKNTDTHKNKYTDETTLTLNTTYKNNILLTLTQHRHKKPNTRRTLHKRQQQSAPLSPERMAGVGTHGRDDWGDPRENPLASDIVRARFQRAEKSGSDPKGIEPGSRWWEVGATDAASHRPLGTSHRARHTLRCVRRLEREREREREVVVHGLPCGGGRAGASEETIRNGTFQPPQCADMGGAGKSHAMLLKTFALVRRSMCVLDSCTTASPLFQNMLELPSFPQIEELQPNTIFQQSGAPPHRSHNLGTTTPGVHSCSYLRAQLVAYDTGERNHISYNTYSRMKKIALTPFAFVDGNTARLARRSDEALGGRASVARIAPSLLDLGRAAT</sequence>
<evidence type="ECO:0000256" key="1">
    <source>
        <dbReference type="SAM" id="MobiDB-lite"/>
    </source>
</evidence>
<dbReference type="EMBL" id="JARBHB010000016">
    <property type="protein sequence ID" value="KAJ8866560.1"/>
    <property type="molecule type" value="Genomic_DNA"/>
</dbReference>
<feature type="region of interest" description="Disordered" evidence="1">
    <location>
        <begin position="163"/>
        <end position="206"/>
    </location>
</feature>
<accession>A0ABQ9G253</accession>
<evidence type="ECO:0000313" key="2">
    <source>
        <dbReference type="EMBL" id="KAJ8866560.1"/>
    </source>
</evidence>
<gene>
    <name evidence="2" type="ORF">PR048_032419</name>
</gene>
<comment type="caution">
    <text evidence="2">The sequence shown here is derived from an EMBL/GenBank/DDBJ whole genome shotgun (WGS) entry which is preliminary data.</text>
</comment>
<proteinExistence type="predicted"/>
<keyword evidence="3" id="KW-1185">Reference proteome</keyword>
<feature type="compositionally biased region" description="Basic residues" evidence="1">
    <location>
        <begin position="163"/>
        <end position="177"/>
    </location>
</feature>
<reference evidence="2 3" key="1">
    <citation type="submission" date="2023-02" db="EMBL/GenBank/DDBJ databases">
        <title>LHISI_Scaffold_Assembly.</title>
        <authorList>
            <person name="Stuart O.P."/>
            <person name="Cleave R."/>
            <person name="Magrath M.J.L."/>
            <person name="Mikheyev A.S."/>
        </authorList>
    </citation>
    <scope>NUCLEOTIDE SEQUENCE [LARGE SCALE GENOMIC DNA]</scope>
    <source>
        <strain evidence="2">Daus_M_001</strain>
        <tissue evidence="2">Leg muscle</tissue>
    </source>
</reference>
<name>A0ABQ9G253_9NEOP</name>